<dbReference type="EMBL" id="JAGPYM010000100">
    <property type="protein sequence ID" value="KAH6867504.1"/>
    <property type="molecule type" value="Genomic_DNA"/>
</dbReference>
<evidence type="ECO:0000256" key="2">
    <source>
        <dbReference type="ARBA" id="ARBA00023002"/>
    </source>
</evidence>
<evidence type="ECO:0008006" key="5">
    <source>
        <dbReference type="Google" id="ProtNLM"/>
    </source>
</evidence>
<dbReference type="GO" id="GO:0016491">
    <property type="term" value="F:oxidoreductase activity"/>
    <property type="evidence" value="ECO:0007669"/>
    <property type="project" value="UniProtKB-KW"/>
</dbReference>
<accession>A0A9P9AH87</accession>
<evidence type="ECO:0000313" key="4">
    <source>
        <dbReference type="Proteomes" id="UP000777438"/>
    </source>
</evidence>
<dbReference type="InterPro" id="IPR002347">
    <property type="entry name" value="SDR_fam"/>
</dbReference>
<evidence type="ECO:0000256" key="1">
    <source>
        <dbReference type="ARBA" id="ARBA00006484"/>
    </source>
</evidence>
<comment type="caution">
    <text evidence="3">The sequence shown here is derived from an EMBL/GenBank/DDBJ whole genome shotgun (WGS) entry which is preliminary data.</text>
</comment>
<protein>
    <recommendedName>
        <fullName evidence="5">NAD(P)-binding domain-containing protein</fullName>
    </recommendedName>
</protein>
<comment type="similarity">
    <text evidence="1">Belongs to the short-chain dehydrogenases/reductases (SDR) family.</text>
</comment>
<dbReference type="AlphaFoldDB" id="A0A9P9AH87"/>
<dbReference type="Proteomes" id="UP000777438">
    <property type="component" value="Unassembled WGS sequence"/>
</dbReference>
<name>A0A9P9AH87_9HYPO</name>
<dbReference type="OrthoDB" id="10254221at2759"/>
<evidence type="ECO:0000313" key="3">
    <source>
        <dbReference type="EMBL" id="KAH6867504.1"/>
    </source>
</evidence>
<dbReference type="InterPro" id="IPR051122">
    <property type="entry name" value="SDR_DHRS6-like"/>
</dbReference>
<reference evidence="3 4" key="1">
    <citation type="journal article" date="2021" name="Nat. Commun.">
        <title>Genetic determinants of endophytism in the Arabidopsis root mycobiome.</title>
        <authorList>
            <person name="Mesny F."/>
            <person name="Miyauchi S."/>
            <person name="Thiergart T."/>
            <person name="Pickel B."/>
            <person name="Atanasova L."/>
            <person name="Karlsson M."/>
            <person name="Huettel B."/>
            <person name="Barry K.W."/>
            <person name="Haridas S."/>
            <person name="Chen C."/>
            <person name="Bauer D."/>
            <person name="Andreopoulos W."/>
            <person name="Pangilinan J."/>
            <person name="LaButti K."/>
            <person name="Riley R."/>
            <person name="Lipzen A."/>
            <person name="Clum A."/>
            <person name="Drula E."/>
            <person name="Henrissat B."/>
            <person name="Kohler A."/>
            <person name="Grigoriev I.V."/>
            <person name="Martin F.M."/>
            <person name="Hacquard S."/>
        </authorList>
    </citation>
    <scope>NUCLEOTIDE SEQUENCE [LARGE SCALE GENOMIC DNA]</scope>
    <source>
        <strain evidence="3 4">MPI-CAGE-CH-0241</strain>
    </source>
</reference>
<keyword evidence="2" id="KW-0560">Oxidoreductase</keyword>
<dbReference type="Pfam" id="PF13561">
    <property type="entry name" value="adh_short_C2"/>
    <property type="match status" value="1"/>
</dbReference>
<dbReference type="PANTHER" id="PTHR43477">
    <property type="entry name" value="DIHYDROANTICAPSIN 7-DEHYDROGENASE"/>
    <property type="match status" value="1"/>
</dbReference>
<gene>
    <name evidence="3" type="ORF">B0T10DRAFT_572251</name>
</gene>
<dbReference type="Gene3D" id="3.40.50.720">
    <property type="entry name" value="NAD(P)-binding Rossmann-like Domain"/>
    <property type="match status" value="1"/>
</dbReference>
<proteinExistence type="inferred from homology"/>
<organism evidence="3 4">
    <name type="scientific">Thelonectria olida</name>
    <dbReference type="NCBI Taxonomy" id="1576542"/>
    <lineage>
        <taxon>Eukaryota</taxon>
        <taxon>Fungi</taxon>
        <taxon>Dikarya</taxon>
        <taxon>Ascomycota</taxon>
        <taxon>Pezizomycotina</taxon>
        <taxon>Sordariomycetes</taxon>
        <taxon>Hypocreomycetidae</taxon>
        <taxon>Hypocreales</taxon>
        <taxon>Nectriaceae</taxon>
        <taxon>Thelonectria</taxon>
    </lineage>
</organism>
<keyword evidence="4" id="KW-1185">Reference proteome</keyword>
<sequence length="191" mass="20722">METVLVVGATGNIGVSAVKAALNTGRHVLAVVRNKAIGTFDLTSPITKLDTQAFRRAMNINLEANFFAYRATIPYLLEQQYAKSTWTLMTGAAGNSGWAGVTAISQGALFSLATVACRELADTNVRFNEVWLAFRVEHDKVAKEKGGTSIGSSVLAPHYEQILARPEISASRVRLLRPEDIANLKFQKKLG</sequence>
<dbReference type="SUPFAM" id="SSF51735">
    <property type="entry name" value="NAD(P)-binding Rossmann-fold domains"/>
    <property type="match status" value="1"/>
</dbReference>
<dbReference type="PANTHER" id="PTHR43477:SF1">
    <property type="entry name" value="DIHYDROANTICAPSIN 7-DEHYDROGENASE"/>
    <property type="match status" value="1"/>
</dbReference>
<dbReference type="InterPro" id="IPR036291">
    <property type="entry name" value="NAD(P)-bd_dom_sf"/>
</dbReference>